<evidence type="ECO:0000256" key="2">
    <source>
        <dbReference type="ARBA" id="ARBA00009211"/>
    </source>
</evidence>
<keyword evidence="10" id="KW-0812">Transmembrane</keyword>
<feature type="domain" description="Nop" evidence="11">
    <location>
        <begin position="282"/>
        <end position="406"/>
    </location>
</feature>
<dbReference type="Pfam" id="PF08156">
    <property type="entry name" value="NOP5NT"/>
    <property type="match status" value="1"/>
</dbReference>
<comment type="similarity">
    <text evidence="2">Belongs to the NOP5/NOP56 family.</text>
</comment>
<dbReference type="InterPro" id="IPR012976">
    <property type="entry name" value="NOSIC"/>
</dbReference>
<keyword evidence="4" id="KW-0690">Ribosome biogenesis</keyword>
<dbReference type="Gene3D" id="3.40.50.720">
    <property type="entry name" value="NAD(P)-binding Rossmann-like Domain"/>
    <property type="match status" value="1"/>
</dbReference>
<feature type="compositionally biased region" description="Basic and acidic residues" evidence="9">
    <location>
        <begin position="523"/>
        <end position="534"/>
    </location>
</feature>
<accession>A0A8H5BGU0</accession>
<gene>
    <name evidence="12" type="ORF">D9619_001241</name>
</gene>
<keyword evidence="10" id="KW-1133">Transmembrane helix</keyword>
<dbReference type="Pfam" id="PF01798">
    <property type="entry name" value="Nop"/>
    <property type="match status" value="1"/>
</dbReference>
<dbReference type="PANTHER" id="PTHR10894:SF1">
    <property type="entry name" value="NUCLEOLAR PROTEIN 58"/>
    <property type="match status" value="1"/>
</dbReference>
<organism evidence="12 13">
    <name type="scientific">Psilocybe cf. subviscida</name>
    <dbReference type="NCBI Taxonomy" id="2480587"/>
    <lineage>
        <taxon>Eukaryota</taxon>
        <taxon>Fungi</taxon>
        <taxon>Dikarya</taxon>
        <taxon>Basidiomycota</taxon>
        <taxon>Agaricomycotina</taxon>
        <taxon>Agaricomycetes</taxon>
        <taxon>Agaricomycetidae</taxon>
        <taxon>Agaricales</taxon>
        <taxon>Agaricineae</taxon>
        <taxon>Strophariaceae</taxon>
        <taxon>Psilocybe</taxon>
    </lineage>
</organism>
<feature type="compositionally biased region" description="Basic and acidic residues" evidence="9">
    <location>
        <begin position="466"/>
        <end position="475"/>
    </location>
</feature>
<dbReference type="InterPro" id="IPR036291">
    <property type="entry name" value="NAD(P)-bd_dom_sf"/>
</dbReference>
<feature type="transmembrane region" description="Helical" evidence="10">
    <location>
        <begin position="855"/>
        <end position="875"/>
    </location>
</feature>
<dbReference type="Gene3D" id="1.10.287.4070">
    <property type="match status" value="1"/>
</dbReference>
<keyword evidence="7" id="KW-0687">Ribonucleoprotein</keyword>
<evidence type="ECO:0000259" key="11">
    <source>
        <dbReference type="PROSITE" id="PS51358"/>
    </source>
</evidence>
<reference evidence="12 13" key="1">
    <citation type="journal article" date="2020" name="ISME J.">
        <title>Uncovering the hidden diversity of litter-decomposition mechanisms in mushroom-forming fungi.</title>
        <authorList>
            <person name="Floudas D."/>
            <person name="Bentzer J."/>
            <person name="Ahren D."/>
            <person name="Johansson T."/>
            <person name="Persson P."/>
            <person name="Tunlid A."/>
        </authorList>
    </citation>
    <scope>NUCLEOTIDE SEQUENCE [LARGE SCALE GENOMIC DNA]</scope>
    <source>
        <strain evidence="12 13">CBS 101986</strain>
    </source>
</reference>
<proteinExistence type="inferred from homology"/>
<dbReference type="InterPro" id="IPR042239">
    <property type="entry name" value="Nop_C"/>
</dbReference>
<dbReference type="GO" id="GO:0031428">
    <property type="term" value="C:box C/D methylation guide snoRNP complex"/>
    <property type="evidence" value="ECO:0007669"/>
    <property type="project" value="InterPro"/>
</dbReference>
<evidence type="ECO:0000256" key="4">
    <source>
        <dbReference type="ARBA" id="ARBA00022517"/>
    </source>
</evidence>
<dbReference type="GO" id="GO:0030515">
    <property type="term" value="F:snoRNA binding"/>
    <property type="evidence" value="ECO:0007669"/>
    <property type="project" value="InterPro"/>
</dbReference>
<feature type="region of interest" description="Disordered" evidence="9">
    <location>
        <begin position="466"/>
        <end position="568"/>
    </location>
</feature>
<keyword evidence="10" id="KW-0472">Membrane</keyword>
<feature type="compositionally biased region" description="Acidic residues" evidence="9">
    <location>
        <begin position="486"/>
        <end position="495"/>
    </location>
</feature>
<evidence type="ECO:0000256" key="3">
    <source>
        <dbReference type="ARBA" id="ARBA00020379"/>
    </source>
</evidence>
<dbReference type="EMBL" id="JAACJJ010000028">
    <property type="protein sequence ID" value="KAF5322866.1"/>
    <property type="molecule type" value="Genomic_DNA"/>
</dbReference>
<comment type="caution">
    <text evidence="12">The sequence shown here is derived from an EMBL/GenBank/DDBJ whole genome shotgun (WGS) entry which is preliminary data.</text>
</comment>
<dbReference type="GO" id="GO:0006364">
    <property type="term" value="P:rRNA processing"/>
    <property type="evidence" value="ECO:0007669"/>
    <property type="project" value="UniProtKB-KW"/>
</dbReference>
<dbReference type="Gene3D" id="1.10.246.90">
    <property type="entry name" value="Nop domain"/>
    <property type="match status" value="1"/>
</dbReference>
<protein>
    <recommendedName>
        <fullName evidence="3">Nucleolar protein 58</fullName>
    </recommendedName>
</protein>
<dbReference type="InterPro" id="IPR045056">
    <property type="entry name" value="Nop56/Nop58"/>
</dbReference>
<dbReference type="InterPro" id="IPR012974">
    <property type="entry name" value="NOP58/56_N"/>
</dbReference>
<dbReference type="SUPFAM" id="SSF89124">
    <property type="entry name" value="Nop domain"/>
    <property type="match status" value="1"/>
</dbReference>
<dbReference type="GO" id="GO:0032040">
    <property type="term" value="C:small-subunit processome"/>
    <property type="evidence" value="ECO:0007669"/>
    <property type="project" value="InterPro"/>
</dbReference>
<name>A0A8H5BGU0_9AGAR</name>
<evidence type="ECO:0000256" key="10">
    <source>
        <dbReference type="SAM" id="Phobius"/>
    </source>
</evidence>
<dbReference type="SMART" id="SM00931">
    <property type="entry name" value="NOSIC"/>
    <property type="match status" value="1"/>
</dbReference>
<evidence type="ECO:0000313" key="13">
    <source>
        <dbReference type="Proteomes" id="UP000567179"/>
    </source>
</evidence>
<evidence type="ECO:0000256" key="9">
    <source>
        <dbReference type="SAM" id="MobiDB-lite"/>
    </source>
</evidence>
<keyword evidence="13" id="KW-1185">Reference proteome</keyword>
<evidence type="ECO:0000256" key="8">
    <source>
        <dbReference type="ARBA" id="ARBA00024837"/>
    </source>
</evidence>
<comment type="function">
    <text evidence="8">Required for pre-18S rRNA processing. May bind microtubules.</text>
</comment>
<evidence type="ECO:0000256" key="7">
    <source>
        <dbReference type="ARBA" id="ARBA00023274"/>
    </source>
</evidence>
<dbReference type="Proteomes" id="UP000567179">
    <property type="component" value="Unassembled WGS sequence"/>
</dbReference>
<dbReference type="InterPro" id="IPR036070">
    <property type="entry name" value="Nop_dom_sf"/>
</dbReference>
<dbReference type="PROSITE" id="PS51358">
    <property type="entry name" value="NOP"/>
    <property type="match status" value="1"/>
</dbReference>
<sequence length="929" mass="103226">MLTAMGYCLFKVTDAAKIEGADLYKEFTTPEKASKLLKLKALHRFTSTATAVEDMTALQTGKLGKGLKKFLTEEVVDKGKAKESLVVIDPHLGRAITKKLSINVNAGSEGSNSDLWRGIRSQLTALLEGLDPKDLATMSLGLSHSLARFKLKFSPDKVDTMVVQAIALLDDLDKEINIYAMRVKEWYGWHFPEMAKIIVDSVAYAKTIRLMGFRTNAATTDFASILPEDLEAVLKAAAEISMGTEISDSDIAHIHSLCDQVISISAYRTQLAEYLRNRMNAIAPNLTALVGELVGARLISHAGSLLNLAKHPASTIQILGAEKALFRALKTKHDTPKYGLIYHASLIGQAPPKLKGKMARMVATKAALSIRVDALTDADGKSDETASSIGIENRAKLESRLRALEHEIEGTGIRRFGDGGKKQQRFEMKGETKTYNASADQVDLVSTQREDPMEVALKVVADVKEEKRMAKEERRAKKRADKAKESDDEDEMDVDGETKKEKKEKKRKRRESDGVPMDQDEPEQPKEETEEEKKAKKKAKKEAKAAAAAAATGADSPKKKKKKSEAYSLHHSDAFPQQFASGVKSDEKPPAGFNGLTLIMACRNMKRAEACRAQLVEWMEKHTTDAILGNPNESEYISNFHANTEIRVEQLDLASMSSTLKFAARVRETVPYVSHLVSNAGLASFSGMDWPKMLKQLLRNPMAAISAPEYYLQHKGEISADGLGWVWQSNVFGHFVLFRELQDSLAKSPFDEARVIWCSSIEASPKFYDSEDWQLRLTEHSYESSKYQIDLVATVLDHIAAQSQGKQVRHLVSEPGACSTSISDALIGPFLDRLKVLTFYIARMFGSQLHTIHPFTAAVTTIHLMLVPLCFLAIFDRPVRYGARTGRWGDAYVDVSDVKEWNTHEDEGKQLVTKFDALYETFKRKDLSS</sequence>
<dbReference type="InterPro" id="IPR002687">
    <property type="entry name" value="Nop_dom"/>
</dbReference>
<keyword evidence="5" id="KW-0698">rRNA processing</keyword>
<evidence type="ECO:0000256" key="1">
    <source>
        <dbReference type="ARBA" id="ARBA00004604"/>
    </source>
</evidence>
<dbReference type="SUPFAM" id="SSF51735">
    <property type="entry name" value="NAD(P)-binding Rossmann-fold domains"/>
    <property type="match status" value="1"/>
</dbReference>
<dbReference type="AlphaFoldDB" id="A0A8H5BGU0"/>
<dbReference type="PANTHER" id="PTHR10894">
    <property type="entry name" value="NUCLEOLAR PROTEIN 5 NUCLEOLAR PROTEIN NOP5 NOP58"/>
    <property type="match status" value="1"/>
</dbReference>
<evidence type="ECO:0000313" key="12">
    <source>
        <dbReference type="EMBL" id="KAF5322866.1"/>
    </source>
</evidence>
<evidence type="ECO:0000256" key="6">
    <source>
        <dbReference type="ARBA" id="ARBA00023242"/>
    </source>
</evidence>
<evidence type="ECO:0000256" key="5">
    <source>
        <dbReference type="ARBA" id="ARBA00022552"/>
    </source>
</evidence>
<dbReference type="OrthoDB" id="6780543at2759"/>
<dbReference type="FunFam" id="1.10.246.90:FF:000003">
    <property type="entry name" value="Nucleolar protein 58"/>
    <property type="match status" value="1"/>
</dbReference>
<comment type="subcellular location">
    <subcellularLocation>
        <location evidence="1">Nucleus</location>
        <location evidence="1">Nucleolus</location>
    </subcellularLocation>
</comment>
<keyword evidence="6" id="KW-0539">Nucleus</keyword>
<dbReference type="FunFam" id="1.10.287.4070:FF:000001">
    <property type="entry name" value="Probable Nucleolar protein 58"/>
    <property type="match status" value="1"/>
</dbReference>